<dbReference type="OrthoDB" id="9867221at2"/>
<evidence type="ECO:0000313" key="2">
    <source>
        <dbReference type="EMBL" id="STQ91557.1"/>
    </source>
</evidence>
<accession>A0A377Q9Q3</accession>
<gene>
    <name evidence="3" type="ORF">EV682_11831</name>
    <name evidence="2" type="ORF">NCTC11159_02631</name>
</gene>
<evidence type="ECO:0000313" key="5">
    <source>
        <dbReference type="Proteomes" id="UP000295794"/>
    </source>
</evidence>
<evidence type="ECO:0000313" key="4">
    <source>
        <dbReference type="Proteomes" id="UP000255108"/>
    </source>
</evidence>
<evidence type="ECO:0000313" key="3">
    <source>
        <dbReference type="EMBL" id="TCU81910.1"/>
    </source>
</evidence>
<sequence length="138" mass="15132">MNVSAASPLSILPAHLRPKIPYPPDAPAGDSRLYDPANMTAGEAEKLATDLYNDGKISLHELGAITISHRLNINEDGSPRAEDESRRLKKWNFIDYAKQSVAACQFRNDPQGVGIYQHILDVLEQTAAEPGRRVNVAV</sequence>
<dbReference type="Proteomes" id="UP000255108">
    <property type="component" value="Unassembled WGS sequence"/>
</dbReference>
<reference evidence="2 4" key="1">
    <citation type="submission" date="2018-06" db="EMBL/GenBank/DDBJ databases">
        <authorList>
            <consortium name="Pathogen Informatics"/>
            <person name="Doyle S."/>
        </authorList>
    </citation>
    <scope>NUCLEOTIDE SEQUENCE [LARGE SCALE GENOMIC DNA]</scope>
    <source>
        <strain evidence="2 4">NCTC11159</strain>
    </source>
</reference>
<dbReference type="EMBL" id="UGHR01000001">
    <property type="protein sequence ID" value="STQ91557.1"/>
    <property type="molecule type" value="Genomic_DNA"/>
</dbReference>
<dbReference type="EMBL" id="SMBT01000018">
    <property type="protein sequence ID" value="TCU81910.1"/>
    <property type="molecule type" value="Genomic_DNA"/>
</dbReference>
<dbReference type="AlphaFoldDB" id="A0A377Q9Q3"/>
<protein>
    <submittedName>
        <fullName evidence="2">Uncharacterized protein</fullName>
    </submittedName>
</protein>
<dbReference type="RefSeq" id="WP_115227752.1">
    <property type="nucleotide sequence ID" value="NZ_CAWOLO010000018.1"/>
</dbReference>
<dbReference type="Proteomes" id="UP000295794">
    <property type="component" value="Unassembled WGS sequence"/>
</dbReference>
<feature type="region of interest" description="Disordered" evidence="1">
    <location>
        <begin position="16"/>
        <end position="36"/>
    </location>
</feature>
<evidence type="ECO:0000256" key="1">
    <source>
        <dbReference type="SAM" id="MobiDB-lite"/>
    </source>
</evidence>
<proteinExistence type="predicted"/>
<organism evidence="2 4">
    <name type="scientific">Iodobacter fluviatilis</name>
    <dbReference type="NCBI Taxonomy" id="537"/>
    <lineage>
        <taxon>Bacteria</taxon>
        <taxon>Pseudomonadati</taxon>
        <taxon>Pseudomonadota</taxon>
        <taxon>Betaproteobacteria</taxon>
        <taxon>Neisseriales</taxon>
        <taxon>Chitinibacteraceae</taxon>
        <taxon>Iodobacter</taxon>
    </lineage>
</organism>
<name>A0A377Q9Q3_9NEIS</name>
<keyword evidence="5" id="KW-1185">Reference proteome</keyword>
<reference evidence="3 5" key="2">
    <citation type="submission" date="2019-03" db="EMBL/GenBank/DDBJ databases">
        <title>Genomic Encyclopedia of Type Strains, Phase IV (KMG-IV): sequencing the most valuable type-strain genomes for metagenomic binning, comparative biology and taxonomic classification.</title>
        <authorList>
            <person name="Goeker M."/>
        </authorList>
    </citation>
    <scope>NUCLEOTIDE SEQUENCE [LARGE SCALE GENOMIC DNA]</scope>
    <source>
        <strain evidence="3 5">DSM 3764</strain>
    </source>
</reference>